<protein>
    <submittedName>
        <fullName evidence="2">Uncharacterized protein</fullName>
    </submittedName>
</protein>
<gene>
    <name evidence="2" type="ORF">PENSUB_2989</name>
</gene>
<feature type="chain" id="PRO_5012547421" evidence="1">
    <location>
        <begin position="27"/>
        <end position="468"/>
    </location>
</feature>
<evidence type="ECO:0000313" key="3">
    <source>
        <dbReference type="Proteomes" id="UP000186955"/>
    </source>
</evidence>
<dbReference type="STRING" id="1316194.A0A1Q5UGC0"/>
<dbReference type="Proteomes" id="UP000186955">
    <property type="component" value="Unassembled WGS sequence"/>
</dbReference>
<feature type="signal peptide" evidence="1">
    <location>
        <begin position="1"/>
        <end position="26"/>
    </location>
</feature>
<name>A0A1Q5UGC0_9EURO</name>
<comment type="caution">
    <text evidence="2">The sequence shown here is derived from an EMBL/GenBank/DDBJ whole genome shotgun (WGS) entry which is preliminary data.</text>
</comment>
<evidence type="ECO:0000256" key="1">
    <source>
        <dbReference type="SAM" id="SignalP"/>
    </source>
</evidence>
<organism evidence="2 3">
    <name type="scientific">Penicillium subrubescens</name>
    <dbReference type="NCBI Taxonomy" id="1316194"/>
    <lineage>
        <taxon>Eukaryota</taxon>
        <taxon>Fungi</taxon>
        <taxon>Dikarya</taxon>
        <taxon>Ascomycota</taxon>
        <taxon>Pezizomycotina</taxon>
        <taxon>Eurotiomycetes</taxon>
        <taxon>Eurotiomycetidae</taxon>
        <taxon>Eurotiales</taxon>
        <taxon>Aspergillaceae</taxon>
        <taxon>Penicillium</taxon>
    </lineage>
</organism>
<sequence>MRNTFFFSLLAVGAFGLPSLPDYIAAEQKDLWVCDDMNKKGWDKLHMDEWVEQFAAAWPHSLGGKEADKSKPYMRYVADQARNYGSIDCVVGVTYSCDIEANRDDCRANGNGMTPVAYFHLMAMKRFSYFAQSLGDAIDSAGSTVIGNAASIAAKFTDHDISQDDPSSAFGIAGGVFGVLGGIPGIGAAAGGLGGVLSLESTIMAPSQSAAASIVQDEVHNIAKLQSSLTKIKDNARDGVWKWANHIISDPLTEKPLDEPYGWRKLLKGGGFANNIQQNWRKNFKNLHSITKQFNVFAICGSWQLDQIFVVKANNINGDLTKDYSSAKLDEFDGVCEGGDCYFFVRAQSFKNLLDGKWQTVKGLKSLKDYGLKPIDMAKGAEWYKKVKGDDKPVDAKTLLNNLRNQKESAGKLFVSLPFIDYDEIPSTSKIYHEGYGAPSDHSHFISTLAAHIHSVKNWPYDDDLSTK</sequence>
<reference evidence="2 3" key="1">
    <citation type="submission" date="2016-10" db="EMBL/GenBank/DDBJ databases">
        <title>Genome sequence of the ascomycete fungus Penicillium subrubescens.</title>
        <authorList>
            <person name="De Vries R.P."/>
            <person name="Peng M."/>
            <person name="Dilokpimol A."/>
            <person name="Hilden K."/>
            <person name="Makela M.R."/>
            <person name="Grigoriev I."/>
            <person name="Riley R."/>
            <person name="Granchi Z."/>
        </authorList>
    </citation>
    <scope>NUCLEOTIDE SEQUENCE [LARGE SCALE GENOMIC DNA]</scope>
    <source>
        <strain evidence="2 3">CBS 132785</strain>
    </source>
</reference>
<dbReference type="EMBL" id="MNBE01000277">
    <property type="protein sequence ID" value="OKP11503.1"/>
    <property type="molecule type" value="Genomic_DNA"/>
</dbReference>
<keyword evidence="3" id="KW-1185">Reference proteome</keyword>
<evidence type="ECO:0000313" key="2">
    <source>
        <dbReference type="EMBL" id="OKP11503.1"/>
    </source>
</evidence>
<accession>A0A1Q5UGC0</accession>
<proteinExistence type="predicted"/>
<keyword evidence="1" id="KW-0732">Signal</keyword>
<dbReference type="AlphaFoldDB" id="A0A1Q5UGC0"/>